<dbReference type="VEuPathDB" id="FungiDB:MUCCIDRAFT_106517"/>
<proteinExistence type="predicted"/>
<accession>A0A168N8W2</accession>
<dbReference type="OrthoDB" id="2213340at2759"/>
<organism evidence="1 2">
    <name type="scientific">Mucor lusitanicus CBS 277.49</name>
    <dbReference type="NCBI Taxonomy" id="747725"/>
    <lineage>
        <taxon>Eukaryota</taxon>
        <taxon>Fungi</taxon>
        <taxon>Fungi incertae sedis</taxon>
        <taxon>Mucoromycota</taxon>
        <taxon>Mucoromycotina</taxon>
        <taxon>Mucoromycetes</taxon>
        <taxon>Mucorales</taxon>
        <taxon>Mucorineae</taxon>
        <taxon>Mucoraceae</taxon>
        <taxon>Mucor</taxon>
    </lineage>
</organism>
<gene>
    <name evidence="1" type="ORF">MUCCIDRAFT_106517</name>
</gene>
<comment type="caution">
    <text evidence="1">The sequence shown here is derived from an EMBL/GenBank/DDBJ whole genome shotgun (WGS) entry which is preliminary data.</text>
</comment>
<protein>
    <submittedName>
        <fullName evidence="1">Uncharacterized protein</fullName>
    </submittedName>
</protein>
<evidence type="ECO:0000313" key="2">
    <source>
        <dbReference type="Proteomes" id="UP000077051"/>
    </source>
</evidence>
<dbReference type="EMBL" id="AMYB01000002">
    <property type="protein sequence ID" value="OAD05958.1"/>
    <property type="molecule type" value="Genomic_DNA"/>
</dbReference>
<evidence type="ECO:0000313" key="1">
    <source>
        <dbReference type="EMBL" id="OAD05958.1"/>
    </source>
</evidence>
<keyword evidence="2" id="KW-1185">Reference proteome</keyword>
<dbReference type="AlphaFoldDB" id="A0A168N8W2"/>
<reference evidence="1 2" key="1">
    <citation type="submission" date="2015-06" db="EMBL/GenBank/DDBJ databases">
        <title>Expansion of signal transduction pathways in fungi by whole-genome duplication.</title>
        <authorList>
            <consortium name="DOE Joint Genome Institute"/>
            <person name="Corrochano L.M."/>
            <person name="Kuo A."/>
            <person name="Marcet-Houben M."/>
            <person name="Polaino S."/>
            <person name="Salamov A."/>
            <person name="Villalobos J.M."/>
            <person name="Alvarez M.I."/>
            <person name="Avalos J."/>
            <person name="Benito E.P."/>
            <person name="Benoit I."/>
            <person name="Burger G."/>
            <person name="Camino L.P."/>
            <person name="Canovas D."/>
            <person name="Cerda-Olmedo E."/>
            <person name="Cheng J.-F."/>
            <person name="Dominguez A."/>
            <person name="Elias M."/>
            <person name="Eslava A.P."/>
            <person name="Glaser F."/>
            <person name="Grimwood J."/>
            <person name="Gutierrez G."/>
            <person name="Heitman J."/>
            <person name="Henrissat B."/>
            <person name="Iturriaga E.A."/>
            <person name="Lang B.F."/>
            <person name="Lavin J.L."/>
            <person name="Lee S."/>
            <person name="Li W."/>
            <person name="Lindquist E."/>
            <person name="Lopez-Garcia S."/>
            <person name="Luque E.M."/>
            <person name="Marcos A.T."/>
            <person name="Martin J."/>
            <person name="Mccluskey K."/>
            <person name="Medina H.R."/>
            <person name="Miralles-Duran A."/>
            <person name="Miyazaki A."/>
            <person name="Munoz-Torres E."/>
            <person name="Oguiza J.A."/>
            <person name="Ohm R."/>
            <person name="Olmedo M."/>
            <person name="Orejas M."/>
            <person name="Ortiz-Castellanos L."/>
            <person name="Pisabarro A.G."/>
            <person name="Rodriguez-Romero J."/>
            <person name="Ruiz-Herrera J."/>
            <person name="Ruiz-Vazquez R."/>
            <person name="Sanz C."/>
            <person name="Schackwitz W."/>
            <person name="Schmutz J."/>
            <person name="Shahriari M."/>
            <person name="Shelest E."/>
            <person name="Silva-Franco F."/>
            <person name="Soanes D."/>
            <person name="Syed K."/>
            <person name="Tagua V.G."/>
            <person name="Talbot N.J."/>
            <person name="Thon M."/>
            <person name="De Vries R.P."/>
            <person name="Wiebenga A."/>
            <person name="Yadav J.S."/>
            <person name="Braun E.L."/>
            <person name="Baker S."/>
            <person name="Garre V."/>
            <person name="Horwitz B."/>
            <person name="Torres-Martinez S."/>
            <person name="Idnurm A."/>
            <person name="Herrera-Estrella A."/>
            <person name="Gabaldon T."/>
            <person name="Grigoriev I.V."/>
        </authorList>
    </citation>
    <scope>NUCLEOTIDE SEQUENCE [LARGE SCALE GENOMIC DNA]</scope>
    <source>
        <strain evidence="1 2">CBS 277.49</strain>
    </source>
</reference>
<name>A0A168N8W2_MUCCL</name>
<dbReference type="Proteomes" id="UP000077051">
    <property type="component" value="Unassembled WGS sequence"/>
</dbReference>
<sequence>MSSYMAHSDLPQPAIFNNVKPRYDELAATLQPFLDRHAANAYKLTIDDDNVGRGLVCAFSNGSSKIEGVMLYLKKPEIQSYLTKQGYKCTQSPTSAVIQCVKANKSSPPLAKL</sequence>